<dbReference type="EC" id="3.5.1.25" evidence="2"/>
<feature type="binding site" evidence="11">
    <location>
        <position position="223"/>
    </location>
    <ligand>
        <name>substrate</name>
    </ligand>
</feature>
<dbReference type="InterPro" id="IPR011059">
    <property type="entry name" value="Metal-dep_hydrolase_composite"/>
</dbReference>
<dbReference type="STRING" id="168384.SAMN05660368_00023"/>
<feature type="binding site" evidence="11">
    <location>
        <begin position="303"/>
        <end position="305"/>
    </location>
    <ligand>
        <name>substrate</name>
    </ligand>
</feature>
<dbReference type="FunFam" id="3.20.20.140:FF:000004">
    <property type="entry name" value="N-acetylglucosamine-6-phosphate deacetylase"/>
    <property type="match status" value="1"/>
</dbReference>
<evidence type="ECO:0000256" key="4">
    <source>
        <dbReference type="ARBA" id="ARBA00022723"/>
    </source>
</evidence>
<dbReference type="PANTHER" id="PTHR11113">
    <property type="entry name" value="N-ACETYLGLUCOSAMINE-6-PHOSPHATE DEACETYLASE"/>
    <property type="match status" value="1"/>
</dbReference>
<evidence type="ECO:0000256" key="11">
    <source>
        <dbReference type="PIRSR" id="PIRSR038994-2"/>
    </source>
</evidence>
<feature type="binding site" evidence="11">
    <location>
        <position position="247"/>
    </location>
    <ligand>
        <name>substrate</name>
    </ligand>
</feature>
<comment type="pathway">
    <text evidence="8">Amino-sugar metabolism; N-acetylneuraminate degradation; D-fructose 6-phosphate from N-acetylneuraminate: step 4/5.</text>
</comment>
<dbReference type="OrthoDB" id="9776488at2"/>
<dbReference type="GO" id="GO:0046872">
    <property type="term" value="F:metal ion binding"/>
    <property type="evidence" value="ECO:0007669"/>
    <property type="project" value="UniProtKB-KW"/>
</dbReference>
<gene>
    <name evidence="14" type="primary">nagA</name>
    <name evidence="14" type="ORF">BRYFOR_06437</name>
</gene>
<dbReference type="InterPro" id="IPR003764">
    <property type="entry name" value="GlcNAc_6-P_deAcase"/>
</dbReference>
<dbReference type="Pfam" id="PF01979">
    <property type="entry name" value="Amidohydro_1"/>
    <property type="match status" value="1"/>
</dbReference>
<dbReference type="CDD" id="cd00854">
    <property type="entry name" value="NagA"/>
    <property type="match status" value="1"/>
</dbReference>
<dbReference type="Proteomes" id="UP000005561">
    <property type="component" value="Unassembled WGS sequence"/>
</dbReference>
<name>C6LCT9_9FIRM</name>
<keyword evidence="4 12" id="KW-0479">Metal-binding</keyword>
<evidence type="ECO:0000259" key="13">
    <source>
        <dbReference type="Pfam" id="PF01979"/>
    </source>
</evidence>
<dbReference type="InterPro" id="IPR032466">
    <property type="entry name" value="Metal_Hydrolase"/>
</dbReference>
<evidence type="ECO:0000256" key="1">
    <source>
        <dbReference type="ARBA" id="ARBA00010716"/>
    </source>
</evidence>
<feature type="binding site" evidence="11">
    <location>
        <position position="137"/>
    </location>
    <ligand>
        <name>substrate</name>
    </ligand>
</feature>
<dbReference type="PANTHER" id="PTHR11113:SF14">
    <property type="entry name" value="N-ACETYLGLUCOSAMINE-6-PHOSPHATE DEACETYLASE"/>
    <property type="match status" value="1"/>
</dbReference>
<organism evidence="14 15">
    <name type="scientific">Marvinbryantia formatexigens DSM 14469</name>
    <dbReference type="NCBI Taxonomy" id="478749"/>
    <lineage>
        <taxon>Bacteria</taxon>
        <taxon>Bacillati</taxon>
        <taxon>Bacillota</taxon>
        <taxon>Clostridia</taxon>
        <taxon>Lachnospirales</taxon>
        <taxon>Lachnospiraceae</taxon>
        <taxon>Marvinbryantia</taxon>
    </lineage>
</organism>
<evidence type="ECO:0000256" key="2">
    <source>
        <dbReference type="ARBA" id="ARBA00011899"/>
    </source>
</evidence>
<evidence type="ECO:0000313" key="14">
    <source>
        <dbReference type="EMBL" id="EET61753.1"/>
    </source>
</evidence>
<evidence type="ECO:0000256" key="12">
    <source>
        <dbReference type="PIRSR" id="PIRSR038994-3"/>
    </source>
</evidence>
<protein>
    <recommendedName>
        <fullName evidence="3">N-acetylglucosamine-6-phosphate deacetylase</fullName>
        <ecNumber evidence="2">3.5.1.25</ecNumber>
    </recommendedName>
</protein>
<dbReference type="PIRSF" id="PIRSF038994">
    <property type="entry name" value="NagA"/>
    <property type="match status" value="1"/>
</dbReference>
<dbReference type="Gene3D" id="2.30.40.10">
    <property type="entry name" value="Urease, subunit C, domain 1"/>
    <property type="match status" value="1"/>
</dbReference>
<dbReference type="EMBL" id="ACCL02000005">
    <property type="protein sequence ID" value="EET61753.1"/>
    <property type="molecule type" value="Genomic_DNA"/>
</dbReference>
<dbReference type="AlphaFoldDB" id="C6LCT9"/>
<accession>C6LCT9</accession>
<comment type="caution">
    <text evidence="14">The sequence shown here is derived from an EMBL/GenBank/DDBJ whole genome shotgun (WGS) entry which is preliminary data.</text>
</comment>
<comment type="cofactor">
    <cofactor evidence="12">
        <name>a divalent metal cation</name>
        <dbReference type="ChEBI" id="CHEBI:60240"/>
    </cofactor>
    <text evidence="12">Binds 1 divalent metal cation per subunit.</text>
</comment>
<evidence type="ECO:0000256" key="10">
    <source>
        <dbReference type="PIRSR" id="PIRSR038994-1"/>
    </source>
</evidence>
<dbReference type="InterPro" id="IPR006680">
    <property type="entry name" value="Amidohydro-rel"/>
</dbReference>
<dbReference type="NCBIfam" id="TIGR00221">
    <property type="entry name" value="nagA"/>
    <property type="match status" value="1"/>
</dbReference>
<keyword evidence="6 9" id="KW-0119">Carbohydrate metabolism</keyword>
<dbReference type="SUPFAM" id="SSF51556">
    <property type="entry name" value="Metallo-dependent hydrolases"/>
    <property type="match status" value="1"/>
</dbReference>
<keyword evidence="5 9" id="KW-0378">Hydrolase</keyword>
<evidence type="ECO:0000256" key="9">
    <source>
        <dbReference type="PIRNR" id="PIRNR038994"/>
    </source>
</evidence>
<keyword evidence="15" id="KW-1185">Reference proteome</keyword>
<dbReference type="RefSeq" id="WP_006861231.1">
    <property type="nucleotide sequence ID" value="NZ_ACCL02000005.1"/>
</dbReference>
<proteinExistence type="inferred from homology"/>
<evidence type="ECO:0000313" key="15">
    <source>
        <dbReference type="Proteomes" id="UP000005561"/>
    </source>
</evidence>
<evidence type="ECO:0000256" key="5">
    <source>
        <dbReference type="ARBA" id="ARBA00022801"/>
    </source>
</evidence>
<comment type="catalytic activity">
    <reaction evidence="7">
        <text>N-acetyl-D-glucosamine 6-phosphate + H2O = D-glucosamine 6-phosphate + acetate</text>
        <dbReference type="Rhea" id="RHEA:22936"/>
        <dbReference type="ChEBI" id="CHEBI:15377"/>
        <dbReference type="ChEBI" id="CHEBI:30089"/>
        <dbReference type="ChEBI" id="CHEBI:57513"/>
        <dbReference type="ChEBI" id="CHEBI:58725"/>
        <dbReference type="EC" id="3.5.1.25"/>
    </reaction>
</comment>
<feature type="binding site" evidence="11">
    <location>
        <begin position="215"/>
        <end position="216"/>
    </location>
    <ligand>
        <name>substrate</name>
    </ligand>
</feature>
<reference evidence="14" key="1">
    <citation type="submission" date="2009-07" db="EMBL/GenBank/DDBJ databases">
        <authorList>
            <person name="Weinstock G."/>
            <person name="Sodergren E."/>
            <person name="Clifton S."/>
            <person name="Fulton L."/>
            <person name="Fulton B."/>
            <person name="Courtney L."/>
            <person name="Fronick C."/>
            <person name="Harrison M."/>
            <person name="Strong C."/>
            <person name="Farmer C."/>
            <person name="Delahaunty K."/>
            <person name="Markovic C."/>
            <person name="Hall O."/>
            <person name="Minx P."/>
            <person name="Tomlinson C."/>
            <person name="Mitreva M."/>
            <person name="Nelson J."/>
            <person name="Hou S."/>
            <person name="Wollam A."/>
            <person name="Pepin K.H."/>
            <person name="Johnson M."/>
            <person name="Bhonagiri V."/>
            <person name="Nash W.E."/>
            <person name="Warren W."/>
            <person name="Chinwalla A."/>
            <person name="Mardis E.R."/>
            <person name="Wilson R.K."/>
        </authorList>
    </citation>
    <scope>NUCLEOTIDE SEQUENCE [LARGE SCALE GENOMIC DNA]</scope>
    <source>
        <strain evidence="14">DSM 14469</strain>
    </source>
</reference>
<comment type="similarity">
    <text evidence="1 9">Belongs to the metallo-dependent hydrolases superfamily. NagA family.</text>
</comment>
<sequence>MIIKNGLVYGEDFSFKKADIQITGESFGEIAPQLPADEKEQIIDAEGLYVIPGLVDIHFHGCAGYDFCDGTVEAFDAIMQYEMEHGVTSVSPATMTLSEGKLAQVFENAGKYENNRGSQIRGITMEGPFVSMAKKGAQNASYIHRPDMRFFEKMQKLSGGMIRQVAVAPEEDKDFAFIKEVKEQTCASVAHTTADYDTAAAAFAAGACHVTHLFNAMPPFSHRAPGVIGAAFDAKNVSVELICDGIHVHPSMVRAAFAMFGAERICMISDSMMATGMENGDYALGGQPVKVVGRLATLKDGTIAGSASNLLDCLRVAVKDMGIPLADAVRACTATPAQSLGFYGECGSISAGKSADLVLLDKELNLVQVICRGAAVHK</sequence>
<evidence type="ECO:0000256" key="8">
    <source>
        <dbReference type="ARBA" id="ARBA00060590"/>
    </source>
</evidence>
<dbReference type="eggNOG" id="COG1820">
    <property type="taxonomic scope" value="Bacteria"/>
</dbReference>
<feature type="binding site" evidence="12">
    <location>
        <position position="191"/>
    </location>
    <ligand>
        <name>Zn(2+)</name>
        <dbReference type="ChEBI" id="CHEBI:29105"/>
    </ligand>
</feature>
<feature type="binding site" evidence="12">
    <location>
        <position position="126"/>
    </location>
    <ligand>
        <name>Zn(2+)</name>
        <dbReference type="ChEBI" id="CHEBI:29105"/>
    </ligand>
</feature>
<dbReference type="GO" id="GO:0008448">
    <property type="term" value="F:N-acetylglucosamine-6-phosphate deacetylase activity"/>
    <property type="evidence" value="ECO:0007669"/>
    <property type="project" value="UniProtKB-EC"/>
</dbReference>
<evidence type="ECO:0000256" key="6">
    <source>
        <dbReference type="ARBA" id="ARBA00023277"/>
    </source>
</evidence>
<evidence type="ECO:0000256" key="7">
    <source>
        <dbReference type="ARBA" id="ARBA00047647"/>
    </source>
</evidence>
<evidence type="ECO:0000256" key="3">
    <source>
        <dbReference type="ARBA" id="ARBA00018029"/>
    </source>
</evidence>
<dbReference type="Gene3D" id="3.20.20.140">
    <property type="entry name" value="Metal-dependent hydrolases"/>
    <property type="match status" value="1"/>
</dbReference>
<dbReference type="SUPFAM" id="SSF51338">
    <property type="entry name" value="Composite domain of metallo-dependent hydrolases"/>
    <property type="match status" value="1"/>
</dbReference>
<feature type="domain" description="Amidohydrolase-related" evidence="13">
    <location>
        <begin position="49"/>
        <end position="374"/>
    </location>
</feature>
<feature type="active site" description="Proton donor/acceptor" evidence="10">
    <location>
        <position position="270"/>
    </location>
</feature>
<dbReference type="GO" id="GO:0006046">
    <property type="term" value="P:N-acetylglucosamine catabolic process"/>
    <property type="evidence" value="ECO:0007669"/>
    <property type="project" value="TreeGrafter"/>
</dbReference>
<feature type="binding site" evidence="12">
    <location>
        <position position="212"/>
    </location>
    <ligand>
        <name>Zn(2+)</name>
        <dbReference type="ChEBI" id="CHEBI:29105"/>
    </ligand>
</feature>